<dbReference type="FunFam" id="2.40.50.140:FF:000047">
    <property type="entry name" value="tyrosine--tRNA ligase, cytoplasmic isoform X2"/>
    <property type="match status" value="1"/>
</dbReference>
<evidence type="ECO:0000256" key="1">
    <source>
        <dbReference type="ARBA" id="ARBA00004496"/>
    </source>
</evidence>
<dbReference type="SUPFAM" id="SSF50249">
    <property type="entry name" value="Nucleic acid-binding proteins"/>
    <property type="match status" value="1"/>
</dbReference>
<feature type="compositionally biased region" description="Basic and acidic residues" evidence="8">
    <location>
        <begin position="110"/>
        <end position="130"/>
    </location>
</feature>
<reference evidence="11 12" key="1">
    <citation type="journal article" date="2023" name="J. Hered.">
        <title>Chromosome-level genome of the wood stork (Mycteria americana) provides insight into avian chromosome evolution.</title>
        <authorList>
            <person name="Flamio R. Jr."/>
            <person name="Ramstad K.M."/>
        </authorList>
    </citation>
    <scope>NUCLEOTIDE SEQUENCE [LARGE SCALE GENOMIC DNA]</scope>
    <source>
        <strain evidence="11">JAX WOST 10</strain>
    </source>
</reference>
<dbReference type="SUPFAM" id="SSF56672">
    <property type="entry name" value="DNA/RNA polymerases"/>
    <property type="match status" value="1"/>
</dbReference>
<dbReference type="InterPro" id="IPR043502">
    <property type="entry name" value="DNA/RNA_pol_sf"/>
</dbReference>
<feature type="region of interest" description="Disordered" evidence="8">
    <location>
        <begin position="92"/>
        <end position="130"/>
    </location>
</feature>
<dbReference type="InterPro" id="IPR002547">
    <property type="entry name" value="tRNA-bd_dom"/>
</dbReference>
<dbReference type="PRINTS" id="PR01345">
    <property type="entry name" value="CERVTRCPTASE"/>
</dbReference>
<feature type="domain" description="Reverse transcriptase" evidence="9">
    <location>
        <begin position="118"/>
        <end position="373"/>
    </location>
</feature>
<gene>
    <name evidence="11" type="ORF">QYF61_012065</name>
</gene>
<dbReference type="GO" id="GO:0006412">
    <property type="term" value="P:translation"/>
    <property type="evidence" value="ECO:0007669"/>
    <property type="project" value="UniProtKB-KW"/>
</dbReference>
<dbReference type="Proteomes" id="UP001333110">
    <property type="component" value="Unassembled WGS sequence"/>
</dbReference>
<dbReference type="AlphaFoldDB" id="A0AAN7S3N9"/>
<evidence type="ECO:0000256" key="3">
    <source>
        <dbReference type="ARBA" id="ARBA00022555"/>
    </source>
</evidence>
<dbReference type="Pfam" id="PF01588">
    <property type="entry name" value="tRNA_bind"/>
    <property type="match status" value="1"/>
</dbReference>
<dbReference type="PROSITE" id="PS50886">
    <property type="entry name" value="TRBD"/>
    <property type="match status" value="1"/>
</dbReference>
<feature type="domain" description="TRNA-binding" evidence="10">
    <location>
        <begin position="545"/>
        <end position="646"/>
    </location>
</feature>
<dbReference type="InterPro" id="IPR012340">
    <property type="entry name" value="NA-bd_OB-fold"/>
</dbReference>
<comment type="subcellular location">
    <subcellularLocation>
        <location evidence="1">Cytoplasm</location>
    </subcellularLocation>
</comment>
<dbReference type="GO" id="GO:0000049">
    <property type="term" value="F:tRNA binding"/>
    <property type="evidence" value="ECO:0007669"/>
    <property type="project" value="UniProtKB-UniRule"/>
</dbReference>
<evidence type="ECO:0000259" key="9">
    <source>
        <dbReference type="PROSITE" id="PS50878"/>
    </source>
</evidence>
<keyword evidence="12" id="KW-1185">Reference proteome</keyword>
<dbReference type="Gene3D" id="2.40.50.140">
    <property type="entry name" value="Nucleic acid-binding proteins"/>
    <property type="match status" value="1"/>
</dbReference>
<evidence type="ECO:0000256" key="8">
    <source>
        <dbReference type="SAM" id="MobiDB-lite"/>
    </source>
</evidence>
<name>A0AAN7S3N9_MYCAM</name>
<evidence type="ECO:0000256" key="2">
    <source>
        <dbReference type="ARBA" id="ARBA00022490"/>
    </source>
</evidence>
<evidence type="ECO:0000259" key="10">
    <source>
        <dbReference type="PROSITE" id="PS50886"/>
    </source>
</evidence>
<keyword evidence="5" id="KW-0648">Protein biosynthesis</keyword>
<organism evidence="11 12">
    <name type="scientific">Mycteria americana</name>
    <name type="common">Wood stork</name>
    <dbReference type="NCBI Taxonomy" id="33587"/>
    <lineage>
        <taxon>Eukaryota</taxon>
        <taxon>Metazoa</taxon>
        <taxon>Chordata</taxon>
        <taxon>Craniata</taxon>
        <taxon>Vertebrata</taxon>
        <taxon>Euteleostomi</taxon>
        <taxon>Archelosauria</taxon>
        <taxon>Archosauria</taxon>
        <taxon>Dinosauria</taxon>
        <taxon>Saurischia</taxon>
        <taxon>Theropoda</taxon>
        <taxon>Coelurosauria</taxon>
        <taxon>Aves</taxon>
        <taxon>Neognathae</taxon>
        <taxon>Neoaves</taxon>
        <taxon>Aequornithes</taxon>
        <taxon>Ciconiiformes</taxon>
        <taxon>Ciconiidae</taxon>
        <taxon>Mycteria</taxon>
    </lineage>
</organism>
<dbReference type="GO" id="GO:0005737">
    <property type="term" value="C:cytoplasm"/>
    <property type="evidence" value="ECO:0007669"/>
    <property type="project" value="UniProtKB-SubCell"/>
</dbReference>
<dbReference type="InterPro" id="IPR000477">
    <property type="entry name" value="RT_dom"/>
</dbReference>
<keyword evidence="7" id="KW-0175">Coiled coil</keyword>
<evidence type="ECO:0000256" key="4">
    <source>
        <dbReference type="ARBA" id="ARBA00022884"/>
    </source>
</evidence>
<evidence type="ECO:0008006" key="13">
    <source>
        <dbReference type="Google" id="ProtNLM"/>
    </source>
</evidence>
<dbReference type="CDD" id="cd02799">
    <property type="entry name" value="tRNA_bind_EMAP-II_like"/>
    <property type="match status" value="1"/>
</dbReference>
<feature type="coiled-coil region" evidence="7">
    <location>
        <begin position="8"/>
        <end position="76"/>
    </location>
</feature>
<evidence type="ECO:0000256" key="5">
    <source>
        <dbReference type="ARBA" id="ARBA00022917"/>
    </source>
</evidence>
<evidence type="ECO:0000313" key="12">
    <source>
        <dbReference type="Proteomes" id="UP001333110"/>
    </source>
</evidence>
<dbReference type="EMBL" id="JAUNZN010000007">
    <property type="protein sequence ID" value="KAK4818386.1"/>
    <property type="molecule type" value="Genomic_DNA"/>
</dbReference>
<protein>
    <recommendedName>
        <fullName evidence="13">tRNA-binding domain-containing protein</fullName>
    </recommendedName>
</protein>
<evidence type="ECO:0000256" key="7">
    <source>
        <dbReference type="SAM" id="Coils"/>
    </source>
</evidence>
<keyword evidence="4 6" id="KW-0694">RNA-binding</keyword>
<keyword evidence="3 6" id="KW-0820">tRNA-binding</keyword>
<proteinExistence type="predicted"/>
<dbReference type="PROSITE" id="PS50878">
    <property type="entry name" value="RT_POL"/>
    <property type="match status" value="1"/>
</dbReference>
<dbReference type="CDD" id="cd01650">
    <property type="entry name" value="RT_nLTR_like"/>
    <property type="match status" value="1"/>
</dbReference>
<dbReference type="Pfam" id="PF00078">
    <property type="entry name" value="RVT_1"/>
    <property type="match status" value="1"/>
</dbReference>
<keyword evidence="2" id="KW-0963">Cytoplasm</keyword>
<accession>A0AAN7S3N9</accession>
<comment type="caution">
    <text evidence="11">The sequence shown here is derived from an EMBL/GenBank/DDBJ whole genome shotgun (WGS) entry which is preliminary data.</text>
</comment>
<evidence type="ECO:0000313" key="11">
    <source>
        <dbReference type="EMBL" id="KAK4818386.1"/>
    </source>
</evidence>
<dbReference type="PANTHER" id="PTHR33332">
    <property type="entry name" value="REVERSE TRANSCRIPTASE DOMAIN-CONTAINING PROTEIN"/>
    <property type="match status" value="1"/>
</dbReference>
<sequence length="706" mass="78481">MATNSAVLNRLEQKGAEADQVIEYLKQQVALLKEKAMSTLVLQASLREEKKLRVENAKLKKEIEGLKQELIQAEIRNGVKQIAVPPGTTVSTASFSDDVPQPIAVASSPDSKDQIKGEDEEKKKKEKVEKKANVTPIFKKGRKEDPGNYRPVSLTSVPGKLMEQIILSAITQHVENNQGIKPSQHGFRKGRSCLTNLISFYDKVTRLVDEGKAVDVVYLDFSKAFDTVSHSILLEKLAAHGLDGCTLCWVKNWLDGRAQRVVVNGVYSGWRPVTSGVPQGSVLGPVLFNIFINDLDEGIECTLSKFADDTKLCGSVDLLEGRKALQRDLDRLDRWAGVNCMRFNKAKCKVLHLGHSNPMQRYRLGEEWLESCLAEKDLGVFVDSRLNMSQQCAQAAKKANGILACIRNSVASRTREVIVPMYSALVRPHLEYCVQFWAPHYKRDIEVLERVQRRATKLVKGLEQKSYEERLRELGLFSLEKRRLRGDLIALYNYLTGGCREVGVGLFSQLYVLSMTSYGVEQPFGEKKEKKQQPAAGSSDAKPVDVSRLDLRVGCIITAEKHPDADALYVEEVDVGEASPRTVVSGLVKHVPLDQMQNRMAILLCNLKPAKMRGVLSQAMVMCASSPEKVEILAPPPGAVPGDRITFEGFPGDPEKELNPKKKIWEQIQPDLHTNDQCVATYKGVPFEVKGKGVCRAETMANSGIK</sequence>
<evidence type="ECO:0000256" key="6">
    <source>
        <dbReference type="PROSITE-ProRule" id="PRU00209"/>
    </source>
</evidence>